<dbReference type="PROSITE" id="PS51257">
    <property type="entry name" value="PROKAR_LIPOPROTEIN"/>
    <property type="match status" value="1"/>
</dbReference>
<name>A0A9X0YLH9_9FLAO</name>
<dbReference type="EMBL" id="JAUSUU010000008">
    <property type="protein sequence ID" value="MDQ0336328.1"/>
    <property type="molecule type" value="Genomic_DNA"/>
</dbReference>
<evidence type="ECO:0000313" key="1">
    <source>
        <dbReference type="EMBL" id="MBP1840775.1"/>
    </source>
</evidence>
<evidence type="ECO:0000313" key="4">
    <source>
        <dbReference type="Proteomes" id="UP001231587"/>
    </source>
</evidence>
<dbReference type="InterPro" id="IPR046732">
    <property type="entry name" value="DUF6624"/>
</dbReference>
<reference evidence="1" key="1">
    <citation type="submission" date="2021-03" db="EMBL/GenBank/DDBJ databases">
        <title>Genomic Encyclopedia of Type Strains, Phase IV (KMG-IV): sequencing the most valuable type-strain genomes for metagenomic binning, comparative biology and taxonomic classification.</title>
        <authorList>
            <person name="Goeker M."/>
        </authorList>
    </citation>
    <scope>NUCLEOTIDE SEQUENCE</scope>
    <source>
        <strain evidence="1">DSM 15523</strain>
        <strain evidence="2 4">DSM 16476</strain>
    </source>
</reference>
<dbReference type="RefSeq" id="WP_057783175.1">
    <property type="nucleotide sequence ID" value="NZ_JAGGJQ010000008.1"/>
</dbReference>
<dbReference type="Proteomes" id="UP001231587">
    <property type="component" value="Unassembled WGS sequence"/>
</dbReference>
<protein>
    <submittedName>
        <fullName evidence="1">Uncharacterized protein</fullName>
    </submittedName>
</protein>
<dbReference type="Pfam" id="PF20329">
    <property type="entry name" value="DUF6624"/>
    <property type="match status" value="1"/>
</dbReference>
<organism evidence="1 3">
    <name type="scientific">Formosa algae</name>
    <dbReference type="NCBI Taxonomy" id="225843"/>
    <lineage>
        <taxon>Bacteria</taxon>
        <taxon>Pseudomonadati</taxon>
        <taxon>Bacteroidota</taxon>
        <taxon>Flavobacteriia</taxon>
        <taxon>Flavobacteriales</taxon>
        <taxon>Flavobacteriaceae</taxon>
        <taxon>Formosa</taxon>
    </lineage>
</organism>
<comment type="caution">
    <text evidence="1">The sequence shown here is derived from an EMBL/GenBank/DDBJ whole genome shotgun (WGS) entry which is preliminary data.</text>
</comment>
<gene>
    <name evidence="1" type="ORF">J2Z56_002706</name>
    <name evidence="2" type="ORF">J2Z57_002781</name>
</gene>
<dbReference type="Proteomes" id="UP001138672">
    <property type="component" value="Unassembled WGS sequence"/>
</dbReference>
<dbReference type="OrthoDB" id="1164858at2"/>
<proteinExistence type="predicted"/>
<sequence length="228" mass="26109">MNKFFGILIIGIVLFGCKQKSATENAREDTIGFNQELANELENMAEIDQLVASNAFPPENYSYLTSEQWKIFKDSVFLRNQKRAKEILNTYGFVGFDLAGEKGSRNFWLIVQHSDHNPEFQKEVLKEMKKEVDKQNAISTNYGLLVDRVNLNTGHPQIYGTQVTYNINNGQAYPKTLMDSINVNSRRKSIGLEPIEEYLNGMSEMHFEMNKANYLSKGITEPTLYITN</sequence>
<evidence type="ECO:0000313" key="3">
    <source>
        <dbReference type="Proteomes" id="UP001138672"/>
    </source>
</evidence>
<dbReference type="EMBL" id="JAGGJQ010000008">
    <property type="protein sequence ID" value="MBP1840775.1"/>
    <property type="molecule type" value="Genomic_DNA"/>
</dbReference>
<evidence type="ECO:0000313" key="2">
    <source>
        <dbReference type="EMBL" id="MDQ0336328.1"/>
    </source>
</evidence>
<accession>A0A9X0YLH9</accession>
<keyword evidence="4" id="KW-1185">Reference proteome</keyword>
<dbReference type="AlphaFoldDB" id="A0A9X0YLH9"/>